<sequence>MLKSLQLVLPNYTAESSFESLQPAVEFYMADMEPKNLRVIKAEWEIWKQKWQATPSEELPRYATEAMKQCNTSLFPNISTLLRILATLPVTTAAAERSFSTLKRLKTYLRNSSVEERLNGLALISLYRESVDVSNVIATFTIKARRLVF</sequence>
<proteinExistence type="predicted"/>
<dbReference type="AlphaFoldDB" id="A0A9J6FLR4"/>
<dbReference type="PANTHER" id="PTHR46289:SF14">
    <property type="entry name" value="DUF4371 DOMAIN-CONTAINING PROTEIN"/>
    <property type="match status" value="1"/>
</dbReference>
<dbReference type="InterPro" id="IPR052958">
    <property type="entry name" value="IFN-induced_PKR_regulator"/>
</dbReference>
<reference evidence="2 3" key="1">
    <citation type="journal article" date="2020" name="Cell">
        <title>Large-Scale Comparative Analyses of Tick Genomes Elucidate Their Genetic Diversity and Vector Capacities.</title>
        <authorList>
            <consortium name="Tick Genome and Microbiome Consortium (TIGMIC)"/>
            <person name="Jia N."/>
            <person name="Wang J."/>
            <person name="Shi W."/>
            <person name="Du L."/>
            <person name="Sun Y."/>
            <person name="Zhan W."/>
            <person name="Jiang J.F."/>
            <person name="Wang Q."/>
            <person name="Zhang B."/>
            <person name="Ji P."/>
            <person name="Bell-Sakyi L."/>
            <person name="Cui X.M."/>
            <person name="Yuan T.T."/>
            <person name="Jiang B.G."/>
            <person name="Yang W.F."/>
            <person name="Lam T.T."/>
            <person name="Chang Q.C."/>
            <person name="Ding S.J."/>
            <person name="Wang X.J."/>
            <person name="Zhu J.G."/>
            <person name="Ruan X.D."/>
            <person name="Zhao L."/>
            <person name="Wei J.T."/>
            <person name="Ye R.Z."/>
            <person name="Que T.C."/>
            <person name="Du C.H."/>
            <person name="Zhou Y.H."/>
            <person name="Cheng J.X."/>
            <person name="Dai P.F."/>
            <person name="Guo W.B."/>
            <person name="Han X.H."/>
            <person name="Huang E.J."/>
            <person name="Li L.F."/>
            <person name="Wei W."/>
            <person name="Gao Y.C."/>
            <person name="Liu J.Z."/>
            <person name="Shao H.Z."/>
            <person name="Wang X."/>
            <person name="Wang C.C."/>
            <person name="Yang T.C."/>
            <person name="Huo Q.B."/>
            <person name="Li W."/>
            <person name="Chen H.Y."/>
            <person name="Chen S.E."/>
            <person name="Zhou L.G."/>
            <person name="Ni X.B."/>
            <person name="Tian J.H."/>
            <person name="Sheng Y."/>
            <person name="Liu T."/>
            <person name="Pan Y.S."/>
            <person name="Xia L.Y."/>
            <person name="Li J."/>
            <person name="Zhao F."/>
            <person name="Cao W.C."/>
        </authorList>
    </citation>
    <scope>NUCLEOTIDE SEQUENCE [LARGE SCALE GENOMIC DNA]</scope>
    <source>
        <strain evidence="2">HaeL-2018</strain>
    </source>
</reference>
<dbReference type="PANTHER" id="PTHR46289">
    <property type="entry name" value="52 KDA REPRESSOR OF THE INHIBITOR OF THE PROTEIN KINASE-LIKE PROTEIN-RELATED"/>
    <property type="match status" value="1"/>
</dbReference>
<evidence type="ECO:0000259" key="1">
    <source>
        <dbReference type="Pfam" id="PF05699"/>
    </source>
</evidence>
<evidence type="ECO:0000313" key="3">
    <source>
        <dbReference type="Proteomes" id="UP000821853"/>
    </source>
</evidence>
<dbReference type="EMBL" id="JABSTR010000002">
    <property type="protein sequence ID" value="KAH9363361.1"/>
    <property type="molecule type" value="Genomic_DNA"/>
</dbReference>
<organism evidence="2 3">
    <name type="scientific">Haemaphysalis longicornis</name>
    <name type="common">Bush tick</name>
    <dbReference type="NCBI Taxonomy" id="44386"/>
    <lineage>
        <taxon>Eukaryota</taxon>
        <taxon>Metazoa</taxon>
        <taxon>Ecdysozoa</taxon>
        <taxon>Arthropoda</taxon>
        <taxon>Chelicerata</taxon>
        <taxon>Arachnida</taxon>
        <taxon>Acari</taxon>
        <taxon>Parasitiformes</taxon>
        <taxon>Ixodida</taxon>
        <taxon>Ixodoidea</taxon>
        <taxon>Ixodidae</taxon>
        <taxon>Haemaphysalinae</taxon>
        <taxon>Haemaphysalis</taxon>
    </lineage>
</organism>
<name>A0A9J6FLR4_HAELO</name>
<evidence type="ECO:0000313" key="2">
    <source>
        <dbReference type="EMBL" id="KAH9363361.1"/>
    </source>
</evidence>
<feature type="domain" description="HAT C-terminal dimerisation" evidence="1">
    <location>
        <begin position="70"/>
        <end position="128"/>
    </location>
</feature>
<dbReference type="Pfam" id="PF05699">
    <property type="entry name" value="Dimer_Tnp_hAT"/>
    <property type="match status" value="1"/>
</dbReference>
<gene>
    <name evidence="2" type="ORF">HPB48_006467</name>
</gene>
<keyword evidence="3" id="KW-1185">Reference proteome</keyword>
<dbReference type="VEuPathDB" id="VectorBase:HLOH_057565"/>
<dbReference type="GO" id="GO:0046983">
    <property type="term" value="F:protein dimerization activity"/>
    <property type="evidence" value="ECO:0007669"/>
    <property type="project" value="InterPro"/>
</dbReference>
<accession>A0A9J6FLR4</accession>
<dbReference type="SUPFAM" id="SSF53098">
    <property type="entry name" value="Ribonuclease H-like"/>
    <property type="match status" value="1"/>
</dbReference>
<dbReference type="OMA" id="CIIRIDS"/>
<protein>
    <recommendedName>
        <fullName evidence="1">HAT C-terminal dimerisation domain-containing protein</fullName>
    </recommendedName>
</protein>
<dbReference type="Proteomes" id="UP000821853">
    <property type="component" value="Chromosome 10"/>
</dbReference>
<dbReference type="InterPro" id="IPR012337">
    <property type="entry name" value="RNaseH-like_sf"/>
</dbReference>
<comment type="caution">
    <text evidence="2">The sequence shown here is derived from an EMBL/GenBank/DDBJ whole genome shotgun (WGS) entry which is preliminary data.</text>
</comment>
<dbReference type="OrthoDB" id="6508749at2759"/>
<dbReference type="InterPro" id="IPR008906">
    <property type="entry name" value="HATC_C_dom"/>
</dbReference>